<dbReference type="EMBL" id="CAJDYZ010000191">
    <property type="protein sequence ID" value="CAD1468179.1"/>
    <property type="molecule type" value="Genomic_DNA"/>
</dbReference>
<comment type="caution">
    <text evidence="1">The sequence shown here is derived from an EMBL/GenBank/DDBJ whole genome shotgun (WGS) entry which is preliminary data.</text>
</comment>
<dbReference type="OrthoDB" id="432281at2759"/>
<dbReference type="Gene3D" id="1.20.890.10">
    <property type="entry name" value="cAMP-dependent protein kinase regulatory subunit, dimerization-anchoring domain"/>
    <property type="match status" value="1"/>
</dbReference>
<dbReference type="AlphaFoldDB" id="A0A6V7GSZ3"/>
<name>A0A6V7GSZ3_9HYME</name>
<protein>
    <recommendedName>
        <fullName evidence="3">DPY30 domain-containing protein 2</fullName>
    </recommendedName>
</protein>
<dbReference type="Pfam" id="PF05186">
    <property type="entry name" value="Dpy-30"/>
    <property type="match status" value="1"/>
</dbReference>
<feature type="non-terminal residue" evidence="1">
    <location>
        <position position="81"/>
    </location>
</feature>
<organism evidence="1 2">
    <name type="scientific">Heterotrigona itama</name>
    <dbReference type="NCBI Taxonomy" id="395501"/>
    <lineage>
        <taxon>Eukaryota</taxon>
        <taxon>Metazoa</taxon>
        <taxon>Ecdysozoa</taxon>
        <taxon>Arthropoda</taxon>
        <taxon>Hexapoda</taxon>
        <taxon>Insecta</taxon>
        <taxon>Pterygota</taxon>
        <taxon>Neoptera</taxon>
        <taxon>Endopterygota</taxon>
        <taxon>Hymenoptera</taxon>
        <taxon>Apocrita</taxon>
        <taxon>Aculeata</taxon>
        <taxon>Apoidea</taxon>
        <taxon>Anthophila</taxon>
        <taxon>Apidae</taxon>
        <taxon>Heterotrigona</taxon>
    </lineage>
</organism>
<keyword evidence="2" id="KW-1185">Reference proteome</keyword>
<dbReference type="InterPro" id="IPR049630">
    <property type="entry name" value="DYDC-like_DD"/>
</dbReference>
<reference evidence="1" key="1">
    <citation type="submission" date="2020-07" db="EMBL/GenBank/DDBJ databases">
        <authorList>
            <person name="Nazaruddin N."/>
        </authorList>
    </citation>
    <scope>NUCLEOTIDE SEQUENCE</scope>
</reference>
<evidence type="ECO:0008006" key="3">
    <source>
        <dbReference type="Google" id="ProtNLM"/>
    </source>
</evidence>
<dbReference type="Proteomes" id="UP000752696">
    <property type="component" value="Unassembled WGS sequence"/>
</dbReference>
<evidence type="ECO:0000313" key="1">
    <source>
        <dbReference type="EMBL" id="CAD1468179.1"/>
    </source>
</evidence>
<proteinExistence type="predicted"/>
<dbReference type="CDD" id="cd22966">
    <property type="entry name" value="DD_DYDC-like"/>
    <property type="match status" value="1"/>
</dbReference>
<dbReference type="InterPro" id="IPR007858">
    <property type="entry name" value="Dpy-30_motif"/>
</dbReference>
<gene>
    <name evidence="1" type="ORF">MHI_LOCUS26391</name>
</gene>
<accession>A0A6V7GSZ3</accession>
<sequence length="81" mass="9151">MGLTLEETEELRKLCNLESKCLQEIDTSTSLSSSSNECLSSDSLCLKHLFSKPLAHAIREVIARKPSDPVEYLGHWLLNYK</sequence>
<evidence type="ECO:0000313" key="2">
    <source>
        <dbReference type="Proteomes" id="UP000752696"/>
    </source>
</evidence>